<evidence type="ECO:0000256" key="3">
    <source>
        <dbReference type="ARBA" id="ARBA00022679"/>
    </source>
</evidence>
<dbReference type="InterPro" id="IPR018117">
    <property type="entry name" value="C5_DNA_meth_AS"/>
</dbReference>
<keyword evidence="4 6" id="KW-0949">S-adenosyl-L-methionine</keyword>
<evidence type="ECO:0000256" key="2">
    <source>
        <dbReference type="ARBA" id="ARBA00022603"/>
    </source>
</evidence>
<dbReference type="PANTHER" id="PTHR46098">
    <property type="entry name" value="TRNA (CYTOSINE(38)-C(5))-METHYLTRANSFERASE"/>
    <property type="match status" value="1"/>
</dbReference>
<keyword evidence="8" id="KW-1185">Reference proteome</keyword>
<dbReference type="PANTHER" id="PTHR46098:SF1">
    <property type="entry name" value="TRNA (CYTOSINE(38)-C(5))-METHYLTRANSFERASE"/>
    <property type="match status" value="1"/>
</dbReference>
<dbReference type="Proteomes" id="UP000003245">
    <property type="component" value="Unassembled WGS sequence"/>
</dbReference>
<organism evidence="7 8">
    <name type="scientific">Streptococcus anginosus subsp. whileyi CCUG 39159</name>
    <dbReference type="NCBI Taxonomy" id="1095729"/>
    <lineage>
        <taxon>Bacteria</taxon>
        <taxon>Bacillati</taxon>
        <taxon>Bacillota</taxon>
        <taxon>Bacilli</taxon>
        <taxon>Lactobacillales</taxon>
        <taxon>Streptococcaceae</taxon>
        <taxon>Streptococcus</taxon>
        <taxon>Streptococcus anginosus group</taxon>
    </lineage>
</organism>
<dbReference type="PROSITE" id="PS51679">
    <property type="entry name" value="SAM_MT_C5"/>
    <property type="match status" value="1"/>
</dbReference>
<comment type="similarity">
    <text evidence="6">Belongs to the class I-like SAM-binding methyltransferase superfamily. C5-methyltransferase family.</text>
</comment>
<reference evidence="7 8" key="1">
    <citation type="submission" date="2012-01" db="EMBL/GenBank/DDBJ databases">
        <authorList>
            <person name="Harkins D.M."/>
            <person name="Madupu R."/>
            <person name="Durkin A.S."/>
            <person name="Torralba M."/>
            <person name="Methe B."/>
            <person name="Sutton G.G."/>
            <person name="Nelson K.E."/>
        </authorList>
    </citation>
    <scope>NUCLEOTIDE SEQUENCE [LARGE SCALE GENOMIC DNA]</scope>
    <source>
        <strain evidence="7 8">CCUG 39159</strain>
    </source>
</reference>
<evidence type="ECO:0000256" key="5">
    <source>
        <dbReference type="ARBA" id="ARBA00022747"/>
    </source>
</evidence>
<sequence>MFDGIGVFPLAARNVGIKTIWSSEIDKNAISISKRHFPEVEQLGDITKLKARDIKPVDIITFGSPCQNFSTAGDLTGLTGEKSSLFHQAIRFIKEMRYVTNGKYPTFVIWENVCGAFVSGDRMDFRAILESFSSTQVPMPKLKWANAGMVRGREFELCWRVLDAQYFGEPKLLQRRKRIFIVFDFGGFRSHKILYKPKDLLKYSETIGNVKDKDTKSNRRNLDKAGRQIPNIRPFQDRQMREGAKRKNETIFRSSFGKSNEPFPTLLASNPIMFACWVEGKEEGGCIRYLTPVECERLMGLPDNYTKYGADGKVIIDSARYKALGNAIALPCVEYIMAGIKEELTTLVQNEQKLERTKDKIEYEKILIRP</sequence>
<dbReference type="EMBL" id="AICP01000015">
    <property type="protein sequence ID" value="EID23836.1"/>
    <property type="molecule type" value="Genomic_DNA"/>
</dbReference>
<dbReference type="AlphaFoldDB" id="I0SKD3"/>
<keyword evidence="2 6" id="KW-0489">Methyltransferase</keyword>
<dbReference type="EC" id="2.1.1.37" evidence="1"/>
<dbReference type="GO" id="GO:0009307">
    <property type="term" value="P:DNA restriction-modification system"/>
    <property type="evidence" value="ECO:0007669"/>
    <property type="project" value="UniProtKB-KW"/>
</dbReference>
<proteinExistence type="inferred from homology"/>
<dbReference type="Pfam" id="PF00145">
    <property type="entry name" value="DNA_methylase"/>
    <property type="match status" value="1"/>
</dbReference>
<dbReference type="PATRIC" id="fig|1095729.3.peg.260"/>
<keyword evidence="5" id="KW-0680">Restriction system</keyword>
<dbReference type="Gene3D" id="3.40.50.150">
    <property type="entry name" value="Vaccinia Virus protein VP39"/>
    <property type="match status" value="1"/>
</dbReference>
<dbReference type="NCBIfam" id="TIGR00675">
    <property type="entry name" value="dcm"/>
    <property type="match status" value="1"/>
</dbReference>
<evidence type="ECO:0000256" key="4">
    <source>
        <dbReference type="ARBA" id="ARBA00022691"/>
    </source>
</evidence>
<dbReference type="InterPro" id="IPR029063">
    <property type="entry name" value="SAM-dependent_MTases_sf"/>
</dbReference>
<dbReference type="InterPro" id="IPR050750">
    <property type="entry name" value="C5-MTase"/>
</dbReference>
<evidence type="ECO:0000256" key="1">
    <source>
        <dbReference type="ARBA" id="ARBA00011975"/>
    </source>
</evidence>
<dbReference type="GO" id="GO:0003886">
    <property type="term" value="F:DNA (cytosine-5-)-methyltransferase activity"/>
    <property type="evidence" value="ECO:0007669"/>
    <property type="project" value="UniProtKB-EC"/>
</dbReference>
<dbReference type="PROSITE" id="PS00094">
    <property type="entry name" value="C5_MTASE_1"/>
    <property type="match status" value="1"/>
</dbReference>
<dbReference type="GO" id="GO:0032259">
    <property type="term" value="P:methylation"/>
    <property type="evidence" value="ECO:0007669"/>
    <property type="project" value="UniProtKB-KW"/>
</dbReference>
<dbReference type="InterPro" id="IPR001525">
    <property type="entry name" value="C5_MeTfrase"/>
</dbReference>
<evidence type="ECO:0000313" key="7">
    <source>
        <dbReference type="EMBL" id="EID23836.1"/>
    </source>
</evidence>
<gene>
    <name evidence="7" type="primary">dcm</name>
    <name evidence="7" type="ORF">HMPREF1043_0089</name>
</gene>
<evidence type="ECO:0000313" key="8">
    <source>
        <dbReference type="Proteomes" id="UP000003245"/>
    </source>
</evidence>
<dbReference type="SUPFAM" id="SSF53335">
    <property type="entry name" value="S-adenosyl-L-methionine-dependent methyltransferases"/>
    <property type="match status" value="1"/>
</dbReference>
<evidence type="ECO:0000256" key="6">
    <source>
        <dbReference type="PROSITE-ProRule" id="PRU01016"/>
    </source>
</evidence>
<protein>
    <recommendedName>
        <fullName evidence="1">DNA (cytosine-5-)-methyltransferase</fullName>
        <ecNumber evidence="1">2.1.1.37</ecNumber>
    </recommendedName>
</protein>
<dbReference type="RefSeq" id="WP_003033841.1">
    <property type="nucleotide sequence ID" value="NZ_AICP01000015.1"/>
</dbReference>
<accession>I0SKD3</accession>
<name>I0SKD3_STRAP</name>
<keyword evidence="3 6" id="KW-0808">Transferase</keyword>
<dbReference type="Gene3D" id="3.90.120.10">
    <property type="entry name" value="DNA Methylase, subunit A, domain 2"/>
    <property type="match status" value="1"/>
</dbReference>
<feature type="active site" evidence="6">
    <location>
        <position position="66"/>
    </location>
</feature>
<comment type="caution">
    <text evidence="7">The sequence shown here is derived from an EMBL/GenBank/DDBJ whole genome shotgun (WGS) entry which is preliminary data.</text>
</comment>